<dbReference type="EMBL" id="BMFK01000004">
    <property type="protein sequence ID" value="GGE81681.1"/>
    <property type="molecule type" value="Genomic_DNA"/>
</dbReference>
<dbReference type="Pfam" id="PF03572">
    <property type="entry name" value="Peptidase_S41"/>
    <property type="match status" value="1"/>
</dbReference>
<dbReference type="InterPro" id="IPR002477">
    <property type="entry name" value="Peptidoglycan-bd-like"/>
</dbReference>
<dbReference type="RefSeq" id="WP_188389698.1">
    <property type="nucleotide sequence ID" value="NZ_BMFK01000004.1"/>
</dbReference>
<dbReference type="Pfam" id="PF01471">
    <property type="entry name" value="PG_binding_1"/>
    <property type="match status" value="1"/>
</dbReference>
<protein>
    <recommendedName>
        <fullName evidence="6">C-terminal processing peptidase</fullName>
        <ecNumber evidence="6">3.4.21.102</ecNumber>
    </recommendedName>
</protein>
<dbReference type="Gene3D" id="1.10.101.10">
    <property type="entry name" value="PGBD-like superfamily/PGBD"/>
    <property type="match status" value="1"/>
</dbReference>
<dbReference type="SUPFAM" id="SSF50156">
    <property type="entry name" value="PDZ domain-like"/>
    <property type="match status" value="1"/>
</dbReference>
<dbReference type="FunFam" id="3.30.750.44:FF:000001">
    <property type="entry name" value="S41 family peptidase"/>
    <property type="match status" value="1"/>
</dbReference>
<dbReference type="Gene3D" id="3.90.226.10">
    <property type="entry name" value="2-enoyl-CoA Hydratase, Chain A, domain 1"/>
    <property type="match status" value="1"/>
</dbReference>
<reference evidence="9" key="2">
    <citation type="submission" date="2020-09" db="EMBL/GenBank/DDBJ databases">
        <authorList>
            <person name="Sun Q."/>
            <person name="Zhou Y."/>
        </authorList>
    </citation>
    <scope>NUCLEOTIDE SEQUENCE</scope>
    <source>
        <strain evidence="9">CGMCC 1.12698</strain>
    </source>
</reference>
<dbReference type="InterPro" id="IPR029045">
    <property type="entry name" value="ClpP/crotonase-like_dom_sf"/>
</dbReference>
<dbReference type="InterPro" id="IPR036366">
    <property type="entry name" value="PGBDSf"/>
</dbReference>
<evidence type="ECO:0000256" key="2">
    <source>
        <dbReference type="ARBA" id="ARBA00022670"/>
    </source>
</evidence>
<dbReference type="SUPFAM" id="SSF47090">
    <property type="entry name" value="PGBD-like"/>
    <property type="match status" value="1"/>
</dbReference>
<keyword evidence="2 7" id="KW-0645">Protease</keyword>
<dbReference type="Gene3D" id="2.30.42.10">
    <property type="match status" value="1"/>
</dbReference>
<dbReference type="Pfam" id="PF22694">
    <property type="entry name" value="CtpB_N-like"/>
    <property type="match status" value="1"/>
</dbReference>
<dbReference type="InterPro" id="IPR005151">
    <property type="entry name" value="Tail-specific_protease"/>
</dbReference>
<comment type="similarity">
    <text evidence="1 7">Belongs to the peptidase S41A family.</text>
</comment>
<dbReference type="Proteomes" id="UP000605259">
    <property type="component" value="Unassembled WGS sequence"/>
</dbReference>
<organism evidence="9 10">
    <name type="scientific">Priestia taiwanensis</name>
    <dbReference type="NCBI Taxonomy" id="1347902"/>
    <lineage>
        <taxon>Bacteria</taxon>
        <taxon>Bacillati</taxon>
        <taxon>Bacillota</taxon>
        <taxon>Bacilli</taxon>
        <taxon>Bacillales</taxon>
        <taxon>Bacillaceae</taxon>
        <taxon>Priestia</taxon>
    </lineage>
</organism>
<dbReference type="FunFam" id="2.30.42.10:FF:000063">
    <property type="entry name" value="Peptidase, S41 family"/>
    <property type="match status" value="1"/>
</dbReference>
<evidence type="ECO:0000256" key="6">
    <source>
        <dbReference type="ARBA" id="ARBA00066637"/>
    </source>
</evidence>
<accession>A0A917AXQ5</accession>
<comment type="catalytic activity">
    <reaction evidence="5">
        <text>The enzyme shows specific recognition of a C-terminal tripeptide, Xaa-Yaa-Zaa, in which Xaa is preferably Ala or Leu, Yaa is preferably Ala or Tyr, and Zaa is preferably Ala, but then cleaves at a variable distance from the C-terminus. A typical cleavage is -Ala-Ala-|-Arg-Ala-Ala-Lys-Glu-Asn-Tyr-Ala-Leu-Ala-Ala.</text>
        <dbReference type="EC" id="3.4.21.102"/>
    </reaction>
</comment>
<evidence type="ECO:0000256" key="7">
    <source>
        <dbReference type="RuleBase" id="RU004404"/>
    </source>
</evidence>
<dbReference type="InterPro" id="IPR036034">
    <property type="entry name" value="PDZ_sf"/>
</dbReference>
<dbReference type="InterPro" id="IPR001478">
    <property type="entry name" value="PDZ"/>
</dbReference>
<dbReference type="SMART" id="SM00228">
    <property type="entry name" value="PDZ"/>
    <property type="match status" value="1"/>
</dbReference>
<evidence type="ECO:0000259" key="8">
    <source>
        <dbReference type="PROSITE" id="PS50106"/>
    </source>
</evidence>
<proteinExistence type="inferred from homology"/>
<evidence type="ECO:0000313" key="9">
    <source>
        <dbReference type="EMBL" id="GGE81681.1"/>
    </source>
</evidence>
<dbReference type="GO" id="GO:0030288">
    <property type="term" value="C:outer membrane-bounded periplasmic space"/>
    <property type="evidence" value="ECO:0007669"/>
    <property type="project" value="TreeGrafter"/>
</dbReference>
<dbReference type="GO" id="GO:0006508">
    <property type="term" value="P:proteolysis"/>
    <property type="evidence" value="ECO:0007669"/>
    <property type="project" value="UniProtKB-KW"/>
</dbReference>
<dbReference type="PROSITE" id="PS50106">
    <property type="entry name" value="PDZ"/>
    <property type="match status" value="1"/>
</dbReference>
<feature type="domain" description="PDZ" evidence="8">
    <location>
        <begin position="96"/>
        <end position="160"/>
    </location>
</feature>
<dbReference type="PANTHER" id="PTHR32060">
    <property type="entry name" value="TAIL-SPECIFIC PROTEASE"/>
    <property type="match status" value="1"/>
</dbReference>
<keyword evidence="3 7" id="KW-0378">Hydrolase</keyword>
<comment type="caution">
    <text evidence="9">The sequence shown here is derived from an EMBL/GenBank/DDBJ whole genome shotgun (WGS) entry which is preliminary data.</text>
</comment>
<dbReference type="CDD" id="cd07560">
    <property type="entry name" value="Peptidase_S41_CPP"/>
    <property type="match status" value="1"/>
</dbReference>
<dbReference type="InterPro" id="IPR055210">
    <property type="entry name" value="CtpA/B_N"/>
</dbReference>
<dbReference type="SUPFAM" id="SSF52096">
    <property type="entry name" value="ClpP/crotonase"/>
    <property type="match status" value="1"/>
</dbReference>
<dbReference type="Gene3D" id="3.30.750.44">
    <property type="match status" value="1"/>
</dbReference>
<dbReference type="GO" id="GO:0004252">
    <property type="term" value="F:serine-type endopeptidase activity"/>
    <property type="evidence" value="ECO:0007669"/>
    <property type="project" value="UniProtKB-EC"/>
</dbReference>
<reference evidence="9" key="1">
    <citation type="journal article" date="2014" name="Int. J. Syst. Evol. Microbiol.">
        <title>Complete genome sequence of Corynebacterium casei LMG S-19264T (=DSM 44701T), isolated from a smear-ripened cheese.</title>
        <authorList>
            <consortium name="US DOE Joint Genome Institute (JGI-PGF)"/>
            <person name="Walter F."/>
            <person name="Albersmeier A."/>
            <person name="Kalinowski J."/>
            <person name="Ruckert C."/>
        </authorList>
    </citation>
    <scope>NUCLEOTIDE SEQUENCE</scope>
    <source>
        <strain evidence="9">CGMCC 1.12698</strain>
    </source>
</reference>
<dbReference type="AlphaFoldDB" id="A0A917AXQ5"/>
<dbReference type="InterPro" id="IPR004447">
    <property type="entry name" value="Peptidase_S41A"/>
</dbReference>
<evidence type="ECO:0000256" key="1">
    <source>
        <dbReference type="ARBA" id="ARBA00009179"/>
    </source>
</evidence>
<keyword evidence="10" id="KW-1185">Reference proteome</keyword>
<dbReference type="SMART" id="SM00245">
    <property type="entry name" value="TSPc"/>
    <property type="match status" value="1"/>
</dbReference>
<keyword evidence="4 7" id="KW-0720">Serine protease</keyword>
<sequence>MNRKFAIMLAVVAFLLGVSSTLVGTKIFSKSPITAIESSGNTDIAKVGQIYELISSRYVEEVNKDELIEGAIQGMVGTLKDPFSAYMDKEAADQFHQSLDSSFQGIGAEVHLTDGKLLIVSPIKGSPAEKAGLRPNDQILTVNGESIEGLSQMDAVMKIRGKKGTTVKIEIKRTGMEEAIVFDIVRDDIPMSTVHHSMKESKGKKIGYIQITSFGEGTTKEFTDVLAKLESDGMEGLVIDVRGNPGGYLESVHDIASLFVANGKPIYQVENRAGQKQIVKSETKSRKSYPVATLTNDGSASASEILAAALKESEGYPVIGENTFGKGTVQQPIEMPDGSNLKLTQYKWLTPDGNWIHKKGVEPTVAVKQPEYFYATPIQFKDELKRDMNDEQIKNMQVMLKGVGFDPGRRDGYFSEETEKAVKAFQQANNLPVTGIVDKKTASSIETKLVEEIRNEKNDMQLKKALEILTK</sequence>
<dbReference type="InterPro" id="IPR036365">
    <property type="entry name" value="PGBD-like_sf"/>
</dbReference>
<evidence type="ECO:0000256" key="3">
    <source>
        <dbReference type="ARBA" id="ARBA00022801"/>
    </source>
</evidence>
<name>A0A917AXQ5_9BACI</name>
<gene>
    <name evidence="9" type="ORF">GCM10007140_34170</name>
</gene>
<dbReference type="EC" id="3.4.21.102" evidence="6"/>
<dbReference type="Pfam" id="PF13180">
    <property type="entry name" value="PDZ_2"/>
    <property type="match status" value="1"/>
</dbReference>
<dbReference type="NCBIfam" id="TIGR00225">
    <property type="entry name" value="prc"/>
    <property type="match status" value="1"/>
</dbReference>
<evidence type="ECO:0000313" key="10">
    <source>
        <dbReference type="Proteomes" id="UP000605259"/>
    </source>
</evidence>
<dbReference type="GO" id="GO:0007165">
    <property type="term" value="P:signal transduction"/>
    <property type="evidence" value="ECO:0007669"/>
    <property type="project" value="TreeGrafter"/>
</dbReference>
<dbReference type="CDD" id="cd06782">
    <property type="entry name" value="cpPDZ_CPP-like"/>
    <property type="match status" value="1"/>
</dbReference>
<evidence type="ECO:0000256" key="5">
    <source>
        <dbReference type="ARBA" id="ARBA00051784"/>
    </source>
</evidence>
<evidence type="ECO:0000256" key="4">
    <source>
        <dbReference type="ARBA" id="ARBA00022825"/>
    </source>
</evidence>
<dbReference type="PANTHER" id="PTHR32060:SF29">
    <property type="entry name" value="CARBOXY-TERMINAL PROCESSING PROTEASE CTPB"/>
    <property type="match status" value="1"/>
</dbReference>